<comment type="subcellular location">
    <subcellularLocation>
        <location evidence="1">Cell membrane</location>
        <topology evidence="1">Multi-pass membrane protein</topology>
    </subcellularLocation>
</comment>
<keyword evidence="1" id="KW-0472">Membrane</keyword>
<reference evidence="2 4" key="1">
    <citation type="submission" date="2021-02" db="EMBL/GenBank/DDBJ databases">
        <title>Leptospira ainlahdjerensis sp. nov., Leptospira ainazelensis sp. nov., Leptospira abararensis sp. nov. and Leptospira chreensis sp. nov., four new species isolated from water sources in Algeria.</title>
        <authorList>
            <person name="Amara Korba A."/>
            <person name="Kainiu M."/>
            <person name="Vincent A.T."/>
            <person name="Mariet J.-F."/>
            <person name="Veyrier F.J."/>
            <person name="Goarant C."/>
            <person name="Picardeau M."/>
        </authorList>
    </citation>
    <scope>NUCLEOTIDE SEQUENCE [LARGE SCALE GENOMIC DNA]</scope>
    <source>
        <strain evidence="2 4">201903070</strain>
    </source>
</reference>
<comment type="caution">
    <text evidence="2">The sequence shown here is derived from an EMBL/GenBank/DDBJ whole genome shotgun (WGS) entry which is preliminary data.</text>
</comment>
<dbReference type="EMBL" id="JAFFPU010000038">
    <property type="protein sequence ID" value="MBM9577744.1"/>
    <property type="molecule type" value="Genomic_DNA"/>
</dbReference>
<evidence type="ECO:0000256" key="1">
    <source>
        <dbReference type="RuleBase" id="RU363076"/>
    </source>
</evidence>
<protein>
    <recommendedName>
        <fullName evidence="1">SURF1-like protein</fullName>
    </recommendedName>
</protein>
<sequence length="201" mass="23244">MNFHRSFLFFWIVINFFFLSCDRAVYDPQKIVLRTEILSETKILTQKNLSFAGKRGGLVSLSGFFHKLEILEEATKDGESGYLILKPFSFLRESNPSLGWPSWYAFDAVLVNVGWIPQNGMNHRYKHLNYEEPLFRNPVSIFGRIRNTSSPNIYKKTGVVILKPKREIELWNEIDDKKIASNLPPYALNVLPICLDLIEGD</sequence>
<proteinExistence type="inferred from homology"/>
<dbReference type="Proteomes" id="UP000724686">
    <property type="component" value="Unassembled WGS sequence"/>
</dbReference>
<dbReference type="PROSITE" id="PS51257">
    <property type="entry name" value="PROKAR_LIPOPROTEIN"/>
    <property type="match status" value="1"/>
</dbReference>
<name>A0ABS2UBE1_9LEPT</name>
<comment type="similarity">
    <text evidence="1">Belongs to the SURF1 family.</text>
</comment>
<keyword evidence="4" id="KW-1185">Reference proteome</keyword>
<organism evidence="2 4">
    <name type="scientific">Leptospira ainlahdjerensis</name>
    <dbReference type="NCBI Taxonomy" id="2810033"/>
    <lineage>
        <taxon>Bacteria</taxon>
        <taxon>Pseudomonadati</taxon>
        <taxon>Spirochaetota</taxon>
        <taxon>Spirochaetia</taxon>
        <taxon>Leptospirales</taxon>
        <taxon>Leptospiraceae</taxon>
        <taxon>Leptospira</taxon>
    </lineage>
</organism>
<dbReference type="EMBL" id="JAFFPU010000038">
    <property type="protein sequence ID" value="MBM9577676.1"/>
    <property type="molecule type" value="Genomic_DNA"/>
</dbReference>
<gene>
    <name evidence="2" type="ORF">JWG45_10985</name>
    <name evidence="3" type="ORF">JWG45_11330</name>
</gene>
<dbReference type="Pfam" id="PF02104">
    <property type="entry name" value="SURF1"/>
    <property type="match status" value="1"/>
</dbReference>
<evidence type="ECO:0000313" key="4">
    <source>
        <dbReference type="Proteomes" id="UP000724686"/>
    </source>
</evidence>
<evidence type="ECO:0000313" key="2">
    <source>
        <dbReference type="EMBL" id="MBM9577676.1"/>
    </source>
</evidence>
<dbReference type="InterPro" id="IPR002994">
    <property type="entry name" value="Surf1/Shy1"/>
</dbReference>
<keyword evidence="1" id="KW-1003">Cell membrane</keyword>
<dbReference type="RefSeq" id="WP_205279796.1">
    <property type="nucleotide sequence ID" value="NZ_JAFFPU010000038.1"/>
</dbReference>
<accession>A0ABS2UBE1</accession>
<evidence type="ECO:0000313" key="3">
    <source>
        <dbReference type="EMBL" id="MBM9577744.1"/>
    </source>
</evidence>